<feature type="domain" description="NTP pyrophosphohydrolase MazG-like" evidence="1">
    <location>
        <begin position="37"/>
        <end position="107"/>
    </location>
</feature>
<evidence type="ECO:0000313" key="3">
    <source>
        <dbReference type="Proteomes" id="UP000229901"/>
    </source>
</evidence>
<dbReference type="SUPFAM" id="SSF101386">
    <property type="entry name" value="all-alpha NTP pyrophosphatases"/>
    <property type="match status" value="1"/>
</dbReference>
<reference evidence="3" key="1">
    <citation type="submission" date="2017-09" db="EMBL/GenBank/DDBJ databases">
        <title>Depth-based differentiation of microbial function through sediment-hosted aquifers and enrichment of novel symbionts in the deep terrestrial subsurface.</title>
        <authorList>
            <person name="Probst A.J."/>
            <person name="Ladd B."/>
            <person name="Jarett J.K."/>
            <person name="Geller-Mcgrath D.E."/>
            <person name="Sieber C.M.K."/>
            <person name="Emerson J.B."/>
            <person name="Anantharaman K."/>
            <person name="Thomas B.C."/>
            <person name="Malmstrom R."/>
            <person name="Stieglmeier M."/>
            <person name="Klingl A."/>
            <person name="Woyke T."/>
            <person name="Ryan C.M."/>
            <person name="Banfield J.F."/>
        </authorList>
    </citation>
    <scope>NUCLEOTIDE SEQUENCE [LARGE SCALE GENOMIC DNA]</scope>
</reference>
<dbReference type="AlphaFoldDB" id="A0A2H0V7G6"/>
<dbReference type="EMBL" id="PFAP01000011">
    <property type="protein sequence ID" value="PIR94290.1"/>
    <property type="molecule type" value="Genomic_DNA"/>
</dbReference>
<dbReference type="InterPro" id="IPR004518">
    <property type="entry name" value="MazG-like_dom"/>
</dbReference>
<name>A0A2H0V7G6_9BACT</name>
<evidence type="ECO:0000313" key="2">
    <source>
        <dbReference type="EMBL" id="PIR94290.1"/>
    </source>
</evidence>
<proteinExistence type="predicted"/>
<evidence type="ECO:0000259" key="1">
    <source>
        <dbReference type="Pfam" id="PF03819"/>
    </source>
</evidence>
<dbReference type="Pfam" id="PF03819">
    <property type="entry name" value="MazG"/>
    <property type="match status" value="1"/>
</dbReference>
<dbReference type="Gene3D" id="1.10.287.1080">
    <property type="entry name" value="MazG-like"/>
    <property type="match status" value="1"/>
</dbReference>
<protein>
    <recommendedName>
        <fullName evidence="1">NTP pyrophosphohydrolase MazG-like domain-containing protein</fullName>
    </recommendedName>
</protein>
<gene>
    <name evidence="2" type="ORF">COT97_02265</name>
</gene>
<dbReference type="Proteomes" id="UP000229901">
    <property type="component" value="Unassembled WGS sequence"/>
</dbReference>
<organism evidence="2 3">
    <name type="scientific">Candidatus Falkowbacteria bacterium CG10_big_fil_rev_8_21_14_0_10_39_11</name>
    <dbReference type="NCBI Taxonomy" id="1974565"/>
    <lineage>
        <taxon>Bacteria</taxon>
        <taxon>Candidatus Falkowiibacteriota</taxon>
    </lineage>
</organism>
<sequence>MEFQEILKFIKEEDVRMREHFYPHFDQEKVILARAVKLSEEVGELSDEILRSLNVQRKEKMDGHSHETLAKEVADVFMVTLLLAQSLDVDVQTIVKKKIQEIENRYNK</sequence>
<comment type="caution">
    <text evidence="2">The sequence shown here is derived from an EMBL/GenBank/DDBJ whole genome shotgun (WGS) entry which is preliminary data.</text>
</comment>
<accession>A0A2H0V7G6</accession>